<proteinExistence type="predicted"/>
<evidence type="ECO:0000313" key="8">
    <source>
        <dbReference type="Proteomes" id="UP000198748"/>
    </source>
</evidence>
<sequence>MARPKKFDEAAGLQKAMNVFWKKGYAGTSISDLTTSMEINAPSLYATYGDKHKLFVSALQTYLQSQHEWMRQAVLEQKPVREIIRYLLATLIDATLEDPERRGCFMVNTITEMANQDTQVFRIAADNENQIRSILADLIRKGQTSGEIASEKDAEILASFLFINFMGIRVIAATNSDKKHLHSALDAILSAI</sequence>
<evidence type="ECO:0000313" key="7">
    <source>
        <dbReference type="EMBL" id="SDH40326.1"/>
    </source>
</evidence>
<dbReference type="STRING" id="659014.SAMN04487996_103408"/>
<name>A0A1G8C470_9BACT</name>
<feature type="domain" description="Tetracyclin repressor-like C-terminal" evidence="5">
    <location>
        <begin position="84"/>
        <end position="188"/>
    </location>
</feature>
<dbReference type="Proteomes" id="UP000198748">
    <property type="component" value="Unassembled WGS sequence"/>
</dbReference>
<reference evidence="7" key="1">
    <citation type="submission" date="2016-10" db="EMBL/GenBank/DDBJ databases">
        <authorList>
            <person name="de Groot N.N."/>
        </authorList>
    </citation>
    <scope>NUCLEOTIDE SEQUENCE [LARGE SCALE GENOMIC DNA]</scope>
    <source>
        <strain evidence="7">DSM 25329</strain>
    </source>
</reference>
<evidence type="ECO:0000313" key="6">
    <source>
        <dbReference type="EMBL" id="SDE12659.1"/>
    </source>
</evidence>
<evidence type="ECO:0000256" key="2">
    <source>
        <dbReference type="ARBA" id="ARBA00023125"/>
    </source>
</evidence>
<dbReference type="RefSeq" id="WP_090147724.1">
    <property type="nucleotide sequence ID" value="NZ_FNAN01000003.1"/>
</dbReference>
<dbReference type="Gene3D" id="1.10.10.60">
    <property type="entry name" value="Homeodomain-like"/>
    <property type="match status" value="1"/>
</dbReference>
<reference evidence="8" key="2">
    <citation type="submission" date="2016-10" db="EMBL/GenBank/DDBJ databases">
        <authorList>
            <person name="Varghese N."/>
            <person name="Submissions S."/>
        </authorList>
    </citation>
    <scope>NUCLEOTIDE SEQUENCE [LARGE SCALE GENOMIC DNA]</scope>
    <source>
        <strain evidence="8">DSM 25329</strain>
    </source>
</reference>
<gene>
    <name evidence="6" type="ORF">SAMN04487996_103408</name>
    <name evidence="7" type="ORF">SAMN04487996_1361</name>
</gene>
<keyword evidence="8" id="KW-1185">Reference proteome</keyword>
<keyword evidence="3" id="KW-0804">Transcription</keyword>
<dbReference type="Pfam" id="PF00440">
    <property type="entry name" value="TetR_N"/>
    <property type="match status" value="1"/>
</dbReference>
<accession>A0A1G8C470</accession>
<dbReference type="GO" id="GO:0003677">
    <property type="term" value="F:DNA binding"/>
    <property type="evidence" value="ECO:0007669"/>
    <property type="project" value="UniProtKB-KW"/>
</dbReference>
<dbReference type="EMBL" id="FNAN01000003">
    <property type="protein sequence ID" value="SDE12659.1"/>
    <property type="molecule type" value="Genomic_DNA"/>
</dbReference>
<dbReference type="Gene3D" id="1.10.357.10">
    <property type="entry name" value="Tetracycline Repressor, domain 2"/>
    <property type="match status" value="1"/>
</dbReference>
<protein>
    <submittedName>
        <fullName evidence="7">Transcriptional regulator, TetR family</fullName>
    </submittedName>
</protein>
<dbReference type="PANTHER" id="PTHR47506">
    <property type="entry name" value="TRANSCRIPTIONAL REGULATORY PROTEIN"/>
    <property type="match status" value="1"/>
</dbReference>
<dbReference type="InterPro" id="IPR009057">
    <property type="entry name" value="Homeodomain-like_sf"/>
</dbReference>
<feature type="domain" description="HTH tetR-type" evidence="4">
    <location>
        <begin position="13"/>
        <end position="56"/>
    </location>
</feature>
<keyword evidence="2" id="KW-0238">DNA-binding</keyword>
<dbReference type="InterPro" id="IPR036271">
    <property type="entry name" value="Tet_transcr_reg_TetR-rel_C_sf"/>
</dbReference>
<keyword evidence="1" id="KW-0805">Transcription regulation</keyword>
<dbReference type="SUPFAM" id="SSF48498">
    <property type="entry name" value="Tetracyclin repressor-like, C-terminal domain"/>
    <property type="match status" value="1"/>
</dbReference>
<dbReference type="OrthoDB" id="9795242at2"/>
<evidence type="ECO:0000259" key="4">
    <source>
        <dbReference type="Pfam" id="PF00440"/>
    </source>
</evidence>
<evidence type="ECO:0000256" key="1">
    <source>
        <dbReference type="ARBA" id="ARBA00023015"/>
    </source>
</evidence>
<evidence type="ECO:0000256" key="3">
    <source>
        <dbReference type="ARBA" id="ARBA00023163"/>
    </source>
</evidence>
<dbReference type="InterPro" id="IPR001647">
    <property type="entry name" value="HTH_TetR"/>
</dbReference>
<dbReference type="Pfam" id="PF16925">
    <property type="entry name" value="TetR_C_13"/>
    <property type="match status" value="1"/>
</dbReference>
<dbReference type="InterPro" id="IPR011075">
    <property type="entry name" value="TetR_C"/>
</dbReference>
<dbReference type="AlphaFoldDB" id="A0A1G8C470"/>
<dbReference type="EMBL" id="FNAN01000036">
    <property type="protein sequence ID" value="SDH40326.1"/>
    <property type="molecule type" value="Genomic_DNA"/>
</dbReference>
<evidence type="ECO:0000259" key="5">
    <source>
        <dbReference type="Pfam" id="PF16925"/>
    </source>
</evidence>
<dbReference type="PANTHER" id="PTHR47506:SF10">
    <property type="entry name" value="TRANSCRIPTIONAL REGULATORY PROTEIN"/>
    <property type="match status" value="1"/>
</dbReference>
<organism evidence="7 8">
    <name type="scientific">Dyadobacter soli</name>
    <dbReference type="NCBI Taxonomy" id="659014"/>
    <lineage>
        <taxon>Bacteria</taxon>
        <taxon>Pseudomonadati</taxon>
        <taxon>Bacteroidota</taxon>
        <taxon>Cytophagia</taxon>
        <taxon>Cytophagales</taxon>
        <taxon>Spirosomataceae</taxon>
        <taxon>Dyadobacter</taxon>
    </lineage>
</organism>
<dbReference type="SUPFAM" id="SSF46689">
    <property type="entry name" value="Homeodomain-like"/>
    <property type="match status" value="1"/>
</dbReference>